<dbReference type="CDD" id="cd07185">
    <property type="entry name" value="OmpA_C-like"/>
    <property type="match status" value="1"/>
</dbReference>
<evidence type="ECO:0000256" key="5">
    <source>
        <dbReference type="SAM" id="SignalP"/>
    </source>
</evidence>
<evidence type="ECO:0000256" key="3">
    <source>
        <dbReference type="ARBA" id="ARBA00023237"/>
    </source>
</evidence>
<sequence length="318" mass="34706">MKVLKAALPVSILLSVSTPAIAETDKEGSSDHPLLSRYPGFYIDTYKVRDFDRAQLIVSPMIDDDYETMTAEGQVTNIEYRASDASISGFQLFANYQKALESLDAEIIFSCFGEAECGAKGNDFYNYSIRHTALFGGDRVDFMEEFGILSAKFEQDGQAAHISIVTAASRNDDRRVHQTIVSTASLDTEKIGIGTIENVTAAIEETGTVVLEGIYFESGTSDLTDLSNETLDTTGAYLAENPDLSFYIVGHTDWVGSYDFNLSLSEDRAASVVDALTERGIEEDRLTSVGIGPVAPVANNADETGRAINRRVELVLRE</sequence>
<accession>A0A2T0VZ40</accession>
<name>A0A2T0VZ40_9RHOB</name>
<dbReference type="Gene3D" id="3.30.1330.60">
    <property type="entry name" value="OmpA-like domain"/>
    <property type="match status" value="1"/>
</dbReference>
<comment type="subcellular location">
    <subcellularLocation>
        <location evidence="1">Cell outer membrane</location>
    </subcellularLocation>
</comment>
<dbReference type="GO" id="GO:0009279">
    <property type="term" value="C:cell outer membrane"/>
    <property type="evidence" value="ECO:0007669"/>
    <property type="project" value="UniProtKB-SubCell"/>
</dbReference>
<dbReference type="SUPFAM" id="SSF103088">
    <property type="entry name" value="OmpA-like"/>
    <property type="match status" value="1"/>
</dbReference>
<feature type="chain" id="PRO_5015647061" evidence="5">
    <location>
        <begin position="23"/>
        <end position="318"/>
    </location>
</feature>
<dbReference type="PANTHER" id="PTHR30329">
    <property type="entry name" value="STATOR ELEMENT OF FLAGELLAR MOTOR COMPLEX"/>
    <property type="match status" value="1"/>
</dbReference>
<evidence type="ECO:0000256" key="1">
    <source>
        <dbReference type="ARBA" id="ARBA00004442"/>
    </source>
</evidence>
<gene>
    <name evidence="7" type="ORF">CLV80_106198</name>
</gene>
<evidence type="ECO:0000313" key="7">
    <source>
        <dbReference type="EMBL" id="PRY77353.1"/>
    </source>
</evidence>
<evidence type="ECO:0000313" key="8">
    <source>
        <dbReference type="Proteomes" id="UP000238007"/>
    </source>
</evidence>
<comment type="caution">
    <text evidence="7">The sequence shown here is derived from an EMBL/GenBank/DDBJ whole genome shotgun (WGS) entry which is preliminary data.</text>
</comment>
<dbReference type="OrthoDB" id="9792021at2"/>
<keyword evidence="8" id="KW-1185">Reference proteome</keyword>
<evidence type="ECO:0000259" key="6">
    <source>
        <dbReference type="PROSITE" id="PS51123"/>
    </source>
</evidence>
<keyword evidence="3" id="KW-0998">Cell outer membrane</keyword>
<proteinExistence type="predicted"/>
<dbReference type="InterPro" id="IPR036737">
    <property type="entry name" value="OmpA-like_sf"/>
</dbReference>
<dbReference type="AlphaFoldDB" id="A0A2T0VZ40"/>
<keyword evidence="2 4" id="KW-0472">Membrane</keyword>
<evidence type="ECO:0000256" key="4">
    <source>
        <dbReference type="PROSITE-ProRule" id="PRU00473"/>
    </source>
</evidence>
<dbReference type="InterPro" id="IPR050330">
    <property type="entry name" value="Bact_OuterMem_StrucFunc"/>
</dbReference>
<dbReference type="PANTHER" id="PTHR30329:SF21">
    <property type="entry name" value="LIPOPROTEIN YIAD-RELATED"/>
    <property type="match status" value="1"/>
</dbReference>
<dbReference type="RefSeq" id="WP_106357961.1">
    <property type="nucleotide sequence ID" value="NZ_PVTP01000006.1"/>
</dbReference>
<dbReference type="PRINTS" id="PR01021">
    <property type="entry name" value="OMPADOMAIN"/>
</dbReference>
<dbReference type="Proteomes" id="UP000238007">
    <property type="component" value="Unassembled WGS sequence"/>
</dbReference>
<organism evidence="7 8">
    <name type="scientific">Yoonia maritima</name>
    <dbReference type="NCBI Taxonomy" id="1435347"/>
    <lineage>
        <taxon>Bacteria</taxon>
        <taxon>Pseudomonadati</taxon>
        <taxon>Pseudomonadota</taxon>
        <taxon>Alphaproteobacteria</taxon>
        <taxon>Rhodobacterales</taxon>
        <taxon>Paracoccaceae</taxon>
        <taxon>Yoonia</taxon>
    </lineage>
</organism>
<evidence type="ECO:0000256" key="2">
    <source>
        <dbReference type="ARBA" id="ARBA00023136"/>
    </source>
</evidence>
<dbReference type="InterPro" id="IPR006665">
    <property type="entry name" value="OmpA-like"/>
</dbReference>
<reference evidence="7 8" key="1">
    <citation type="submission" date="2018-03" db="EMBL/GenBank/DDBJ databases">
        <title>Genomic Encyclopedia of Archaeal and Bacterial Type Strains, Phase II (KMG-II): from individual species to whole genera.</title>
        <authorList>
            <person name="Goeker M."/>
        </authorList>
    </citation>
    <scope>NUCLEOTIDE SEQUENCE [LARGE SCALE GENOMIC DNA]</scope>
    <source>
        <strain evidence="7 8">DSM 101533</strain>
    </source>
</reference>
<dbReference type="InterPro" id="IPR006664">
    <property type="entry name" value="OMP_bac"/>
</dbReference>
<dbReference type="PROSITE" id="PS01068">
    <property type="entry name" value="OMPA_1"/>
    <property type="match status" value="1"/>
</dbReference>
<feature type="signal peptide" evidence="5">
    <location>
        <begin position="1"/>
        <end position="22"/>
    </location>
</feature>
<keyword evidence="5" id="KW-0732">Signal</keyword>
<dbReference type="PROSITE" id="PS51123">
    <property type="entry name" value="OMPA_2"/>
    <property type="match status" value="1"/>
</dbReference>
<dbReference type="InterPro" id="IPR006690">
    <property type="entry name" value="OMPA-like_CS"/>
</dbReference>
<dbReference type="EMBL" id="PVTP01000006">
    <property type="protein sequence ID" value="PRY77353.1"/>
    <property type="molecule type" value="Genomic_DNA"/>
</dbReference>
<dbReference type="Pfam" id="PF00691">
    <property type="entry name" value="OmpA"/>
    <property type="match status" value="1"/>
</dbReference>
<feature type="domain" description="OmpA-like" evidence="6">
    <location>
        <begin position="203"/>
        <end position="318"/>
    </location>
</feature>
<protein>
    <submittedName>
        <fullName evidence="7">OmpA family protein</fullName>
    </submittedName>
</protein>